<protein>
    <submittedName>
        <fullName evidence="2">RGS domain-containing protein</fullName>
    </submittedName>
</protein>
<sequence>MSQQPAADSRFENPFIITQFLSFISFKCRQQLLEWTTPEQMANEINNLAGFEAFSELINDPFFAKKWNVLYEKCSNKEPPNMREAVNYISTYLNETGSAIKNFNYFPDPPKSAIQFYVTEKNMNDEPVLDMQFEGDEKYKQMEFDDLKRYYEELRTLQAAERRRHSRVQCLYLNNRISATKAKLQLQEAENSQVDQRISPLPNGQIETVTIAMPSTQSITLPKTSHNKLMAIDFFCILHPELEKMEACKQFSCLSRDGRAIFDKLEEVQDVIYTRMTPMDKQRDQQNFSVGDKRLRVD</sequence>
<dbReference type="AlphaFoldDB" id="A0A7E4W3Y7"/>
<name>A0A7E4W3Y7_PANRE</name>
<accession>A0A7E4W3Y7</accession>
<dbReference type="Proteomes" id="UP000492821">
    <property type="component" value="Unassembled WGS sequence"/>
</dbReference>
<evidence type="ECO:0000313" key="2">
    <source>
        <dbReference type="WBParaSite" id="Pan_g6022.t1"/>
    </source>
</evidence>
<organism evidence="1 2">
    <name type="scientific">Panagrellus redivivus</name>
    <name type="common">Microworm</name>
    <dbReference type="NCBI Taxonomy" id="6233"/>
    <lineage>
        <taxon>Eukaryota</taxon>
        <taxon>Metazoa</taxon>
        <taxon>Ecdysozoa</taxon>
        <taxon>Nematoda</taxon>
        <taxon>Chromadorea</taxon>
        <taxon>Rhabditida</taxon>
        <taxon>Tylenchina</taxon>
        <taxon>Panagrolaimomorpha</taxon>
        <taxon>Panagrolaimoidea</taxon>
        <taxon>Panagrolaimidae</taxon>
        <taxon>Panagrellus</taxon>
    </lineage>
</organism>
<evidence type="ECO:0000313" key="1">
    <source>
        <dbReference type="Proteomes" id="UP000492821"/>
    </source>
</evidence>
<reference evidence="1" key="1">
    <citation type="journal article" date="2013" name="Genetics">
        <title>The draft genome and transcriptome of Panagrellus redivivus are shaped by the harsh demands of a free-living lifestyle.</title>
        <authorList>
            <person name="Srinivasan J."/>
            <person name="Dillman A.R."/>
            <person name="Macchietto M.G."/>
            <person name="Heikkinen L."/>
            <person name="Lakso M."/>
            <person name="Fracchia K.M."/>
            <person name="Antoshechkin I."/>
            <person name="Mortazavi A."/>
            <person name="Wong G."/>
            <person name="Sternberg P.W."/>
        </authorList>
    </citation>
    <scope>NUCLEOTIDE SEQUENCE [LARGE SCALE GENOMIC DNA]</scope>
    <source>
        <strain evidence="1">MT8872</strain>
    </source>
</reference>
<dbReference type="WBParaSite" id="Pan_g6022.t1">
    <property type="protein sequence ID" value="Pan_g6022.t1"/>
    <property type="gene ID" value="Pan_g6022"/>
</dbReference>
<keyword evidence="1" id="KW-1185">Reference proteome</keyword>
<reference evidence="2" key="2">
    <citation type="submission" date="2020-10" db="UniProtKB">
        <authorList>
            <consortium name="WormBaseParasite"/>
        </authorList>
    </citation>
    <scope>IDENTIFICATION</scope>
</reference>
<proteinExistence type="predicted"/>